<protein>
    <submittedName>
        <fullName evidence="2">Uncharacterized protein</fullName>
    </submittedName>
</protein>
<organism evidence="2 3">
    <name type="scientific">Batillaria attramentaria</name>
    <dbReference type="NCBI Taxonomy" id="370345"/>
    <lineage>
        <taxon>Eukaryota</taxon>
        <taxon>Metazoa</taxon>
        <taxon>Spiralia</taxon>
        <taxon>Lophotrochozoa</taxon>
        <taxon>Mollusca</taxon>
        <taxon>Gastropoda</taxon>
        <taxon>Caenogastropoda</taxon>
        <taxon>Sorbeoconcha</taxon>
        <taxon>Cerithioidea</taxon>
        <taxon>Batillariidae</taxon>
        <taxon>Batillaria</taxon>
    </lineage>
</organism>
<keyword evidence="3" id="KW-1185">Reference proteome</keyword>
<comment type="caution">
    <text evidence="2">The sequence shown here is derived from an EMBL/GenBank/DDBJ whole genome shotgun (WGS) entry which is preliminary data.</text>
</comment>
<dbReference type="EMBL" id="JACVVK020000659">
    <property type="protein sequence ID" value="KAK7459416.1"/>
    <property type="molecule type" value="Genomic_DNA"/>
</dbReference>
<feature type="transmembrane region" description="Helical" evidence="1">
    <location>
        <begin position="6"/>
        <end position="24"/>
    </location>
</feature>
<gene>
    <name evidence="2" type="ORF">BaRGS_00039011</name>
</gene>
<sequence length="62" mass="7081">WTALVFWVPYISLSVSVCVLSYSWPASTQRAPASVRETHERKDAKGLLWRLMKRELDACDGV</sequence>
<keyword evidence="1" id="KW-0472">Membrane</keyword>
<keyword evidence="1" id="KW-0812">Transmembrane</keyword>
<evidence type="ECO:0000256" key="1">
    <source>
        <dbReference type="SAM" id="Phobius"/>
    </source>
</evidence>
<reference evidence="2 3" key="1">
    <citation type="journal article" date="2023" name="Sci. Data">
        <title>Genome assembly of the Korean intertidal mud-creeper Batillaria attramentaria.</title>
        <authorList>
            <person name="Patra A.K."/>
            <person name="Ho P.T."/>
            <person name="Jun S."/>
            <person name="Lee S.J."/>
            <person name="Kim Y."/>
            <person name="Won Y.J."/>
        </authorList>
    </citation>
    <scope>NUCLEOTIDE SEQUENCE [LARGE SCALE GENOMIC DNA]</scope>
    <source>
        <strain evidence="2">Wonlab-2016</strain>
    </source>
</reference>
<name>A0ABD0J544_9CAEN</name>
<accession>A0ABD0J544</accession>
<dbReference type="AlphaFoldDB" id="A0ABD0J544"/>
<feature type="non-terminal residue" evidence="2">
    <location>
        <position position="1"/>
    </location>
</feature>
<keyword evidence="1" id="KW-1133">Transmembrane helix</keyword>
<evidence type="ECO:0000313" key="3">
    <source>
        <dbReference type="Proteomes" id="UP001519460"/>
    </source>
</evidence>
<proteinExistence type="predicted"/>
<evidence type="ECO:0000313" key="2">
    <source>
        <dbReference type="EMBL" id="KAK7459416.1"/>
    </source>
</evidence>
<dbReference type="Proteomes" id="UP001519460">
    <property type="component" value="Unassembled WGS sequence"/>
</dbReference>